<comment type="caution">
    <text evidence="4">The sequence shown here is derived from an EMBL/GenBank/DDBJ whole genome shotgun (WGS) entry which is preliminary data.</text>
</comment>
<dbReference type="SUPFAM" id="SSF47413">
    <property type="entry name" value="lambda repressor-like DNA-binding domains"/>
    <property type="match status" value="1"/>
</dbReference>
<organism evidence="4 5">
    <name type="scientific">Streptomyces caeruleatus</name>
    <dbReference type="NCBI Taxonomy" id="661399"/>
    <lineage>
        <taxon>Bacteria</taxon>
        <taxon>Bacillati</taxon>
        <taxon>Actinomycetota</taxon>
        <taxon>Actinomycetes</taxon>
        <taxon>Kitasatosporales</taxon>
        <taxon>Streptomycetaceae</taxon>
        <taxon>Streptomyces</taxon>
    </lineage>
</organism>
<dbReference type="Gene3D" id="1.10.260.40">
    <property type="entry name" value="lambda repressor-like DNA-binding domains"/>
    <property type="match status" value="1"/>
</dbReference>
<evidence type="ECO:0000259" key="3">
    <source>
        <dbReference type="PROSITE" id="PS50943"/>
    </source>
</evidence>
<dbReference type="InterPro" id="IPR010982">
    <property type="entry name" value="Lambda_DNA-bd_dom_sf"/>
</dbReference>
<keyword evidence="2" id="KW-0472">Membrane</keyword>
<reference evidence="4 5" key="1">
    <citation type="submission" date="2015-10" db="EMBL/GenBank/DDBJ databases">
        <title>Draft genome sequence of Streptomyces caeruleatus NRRL B-24802, type strain for the species Streptomyces caeruleatus.</title>
        <authorList>
            <person name="Ruckert C."/>
            <person name="Winkler A."/>
            <person name="Kalinowski J."/>
            <person name="Kampfer P."/>
            <person name="Glaeser S."/>
        </authorList>
    </citation>
    <scope>NUCLEOTIDE SEQUENCE [LARGE SCALE GENOMIC DNA]</scope>
    <source>
        <strain evidence="4 5">NRRL B-24802</strain>
    </source>
</reference>
<sequence>MSGARRSGETEAFAGLLRDLKDRSGLSYGALAKRLHMSTSTLHRYCNGTAIPTAYAPVERLARVCRATPEELVELHRRWILADAARRRGTDQAVAGSVQGADTAADGPQAAAPATPSAEPHGRSDGDGGGGGDGDGDGDGDGAGDRGDPVVVTLPGSAGTQARRSLRRRTALIASVAAAAVLGAVVLVAQVPFGDGGDDRPAGRGVTATGKTAGTAGTGKASVAPSPSGKTGKPSASASASPTGSADTGPGTSADRGRGRGQNSASAKPDGDHGAVPLTVGVRPYIYDSPCSQHFLVDSEPGQVGPPAGEQDAQRWADAYGAISSNEQRVALTVQGTGAETVVLEALHLRVLSKGAPPDWNEYAMGNGCGGGVQSRSFDADLDKGSPTLTVANGQRDFPYKVSESDPEVYYVTVHTTAYDVRWDLTLDWSSGSRSGTVHIDNDGTPFHTSAKAGGKAYDYPLGGSEWIEATPNQ</sequence>
<keyword evidence="5" id="KW-1185">Reference proteome</keyword>
<feature type="domain" description="HTH cro/C1-type" evidence="3">
    <location>
        <begin position="17"/>
        <end position="72"/>
    </location>
</feature>
<feature type="region of interest" description="Disordered" evidence="1">
    <location>
        <begin position="92"/>
        <end position="165"/>
    </location>
</feature>
<dbReference type="RefSeq" id="WP_062723904.1">
    <property type="nucleotide sequence ID" value="NZ_KQ948940.1"/>
</dbReference>
<dbReference type="Proteomes" id="UP000053429">
    <property type="component" value="Unassembled WGS sequence"/>
</dbReference>
<dbReference type="InterPro" id="IPR001387">
    <property type="entry name" value="Cro/C1-type_HTH"/>
</dbReference>
<proteinExistence type="predicted"/>
<dbReference type="SMART" id="SM00530">
    <property type="entry name" value="HTH_XRE"/>
    <property type="match status" value="1"/>
</dbReference>
<evidence type="ECO:0000313" key="5">
    <source>
        <dbReference type="Proteomes" id="UP000053429"/>
    </source>
</evidence>
<dbReference type="GO" id="GO:0003677">
    <property type="term" value="F:DNA binding"/>
    <property type="evidence" value="ECO:0007669"/>
    <property type="project" value="UniProtKB-KW"/>
</dbReference>
<accession>A0A117RJB6</accession>
<feature type="transmembrane region" description="Helical" evidence="2">
    <location>
        <begin position="171"/>
        <end position="193"/>
    </location>
</feature>
<keyword evidence="2" id="KW-1133">Transmembrane helix</keyword>
<evidence type="ECO:0000256" key="1">
    <source>
        <dbReference type="SAM" id="MobiDB-lite"/>
    </source>
</evidence>
<dbReference type="AlphaFoldDB" id="A0A117RJB6"/>
<dbReference type="Pfam" id="PF13560">
    <property type="entry name" value="HTH_31"/>
    <property type="match status" value="1"/>
</dbReference>
<protein>
    <submittedName>
        <fullName evidence="4">DNA-binding protein</fullName>
    </submittedName>
</protein>
<dbReference type="CDD" id="cd00093">
    <property type="entry name" value="HTH_XRE"/>
    <property type="match status" value="1"/>
</dbReference>
<dbReference type="EMBL" id="LMWY01000052">
    <property type="protein sequence ID" value="KUN94003.1"/>
    <property type="molecule type" value="Genomic_DNA"/>
</dbReference>
<name>A0A117RJB6_9ACTN</name>
<keyword evidence="2" id="KW-0812">Transmembrane</keyword>
<dbReference type="PROSITE" id="PS50943">
    <property type="entry name" value="HTH_CROC1"/>
    <property type="match status" value="1"/>
</dbReference>
<evidence type="ECO:0000256" key="2">
    <source>
        <dbReference type="SAM" id="Phobius"/>
    </source>
</evidence>
<dbReference type="STRING" id="661399.AQJ67_37170"/>
<evidence type="ECO:0000313" key="4">
    <source>
        <dbReference type="EMBL" id="KUN94003.1"/>
    </source>
</evidence>
<feature type="compositionally biased region" description="Low complexity" evidence="1">
    <location>
        <begin position="203"/>
        <end position="246"/>
    </location>
</feature>
<gene>
    <name evidence="4" type="ORF">AQJ67_37170</name>
</gene>
<feature type="region of interest" description="Disordered" evidence="1">
    <location>
        <begin position="194"/>
        <end position="276"/>
    </location>
</feature>
<keyword evidence="4" id="KW-0238">DNA-binding</keyword>
<feature type="compositionally biased region" description="Low complexity" evidence="1">
    <location>
        <begin position="99"/>
        <end position="115"/>
    </location>
</feature>